<sequence>MDRPGKTVAISTVVQTSSKTSNLELEFGCEPTKPQPNSQWKQLSPEVCHPRFAASAPNSPYDMIFGMALLRHYATILAINHLKTHLKDVKYCTR</sequence>
<organism evidence="1 2">
    <name type="scientific">Opisthorchis viverrini</name>
    <name type="common">Southeast Asian liver fluke</name>
    <dbReference type="NCBI Taxonomy" id="6198"/>
    <lineage>
        <taxon>Eukaryota</taxon>
        <taxon>Metazoa</taxon>
        <taxon>Spiralia</taxon>
        <taxon>Lophotrochozoa</taxon>
        <taxon>Platyhelminthes</taxon>
        <taxon>Trematoda</taxon>
        <taxon>Digenea</taxon>
        <taxon>Opisthorchiida</taxon>
        <taxon>Opisthorchiata</taxon>
        <taxon>Opisthorchiidae</taxon>
        <taxon>Opisthorchis</taxon>
    </lineage>
</organism>
<dbReference type="AlphaFoldDB" id="A0A074ZXC0"/>
<dbReference type="RefSeq" id="XP_009165701.1">
    <property type="nucleotide sequence ID" value="XM_009167437.1"/>
</dbReference>
<dbReference type="CTD" id="20317235"/>
<keyword evidence="2" id="KW-1185">Reference proteome</keyword>
<evidence type="ECO:0000313" key="2">
    <source>
        <dbReference type="Proteomes" id="UP000054324"/>
    </source>
</evidence>
<gene>
    <name evidence="1" type="ORF">T265_03048</name>
</gene>
<reference evidence="1 2" key="1">
    <citation type="submission" date="2013-11" db="EMBL/GenBank/DDBJ databases">
        <title>Opisthorchis viverrini - life in the bile duct.</title>
        <authorList>
            <person name="Young N.D."/>
            <person name="Nagarajan N."/>
            <person name="Lin S.J."/>
            <person name="Korhonen P.K."/>
            <person name="Jex A.R."/>
            <person name="Hall R.S."/>
            <person name="Safavi-Hemami H."/>
            <person name="Kaewkong W."/>
            <person name="Bertrand D."/>
            <person name="Gao S."/>
            <person name="Seet Q."/>
            <person name="Wongkham S."/>
            <person name="Teh B.T."/>
            <person name="Wongkham C."/>
            <person name="Intapan P.M."/>
            <person name="Maleewong W."/>
            <person name="Yang X."/>
            <person name="Hu M."/>
            <person name="Wang Z."/>
            <person name="Hofmann A."/>
            <person name="Sternberg P.W."/>
            <person name="Tan P."/>
            <person name="Wang J."/>
            <person name="Gasser R.B."/>
        </authorList>
    </citation>
    <scope>NUCLEOTIDE SEQUENCE [LARGE SCALE GENOMIC DNA]</scope>
</reference>
<dbReference type="KEGG" id="ovi:T265_03048"/>
<dbReference type="EMBL" id="KL596659">
    <property type="protein sequence ID" value="KER30572.1"/>
    <property type="molecule type" value="Genomic_DNA"/>
</dbReference>
<evidence type="ECO:0000313" key="1">
    <source>
        <dbReference type="EMBL" id="KER30572.1"/>
    </source>
</evidence>
<protein>
    <submittedName>
        <fullName evidence="1">Uncharacterized protein</fullName>
    </submittedName>
</protein>
<proteinExistence type="predicted"/>
<dbReference type="GeneID" id="20317235"/>
<name>A0A074ZXC0_OPIVI</name>
<accession>A0A074ZXC0</accession>
<dbReference type="Proteomes" id="UP000054324">
    <property type="component" value="Unassembled WGS sequence"/>
</dbReference>